<gene>
    <name evidence="3" type="ORF">E7681_06085</name>
</gene>
<organism evidence="3 4">
    <name type="scientific">Thalassobius vesicularis</name>
    <dbReference type="NCBI Taxonomy" id="1294297"/>
    <lineage>
        <taxon>Bacteria</taxon>
        <taxon>Pseudomonadati</taxon>
        <taxon>Pseudomonadota</taxon>
        <taxon>Alphaproteobacteria</taxon>
        <taxon>Rhodobacterales</taxon>
        <taxon>Roseobacteraceae</taxon>
        <taxon>Thalassovita</taxon>
    </lineage>
</organism>
<feature type="region of interest" description="Disordered" evidence="1">
    <location>
        <begin position="258"/>
        <end position="277"/>
    </location>
</feature>
<dbReference type="EMBL" id="SSMD01000002">
    <property type="protein sequence ID" value="THD76114.1"/>
    <property type="molecule type" value="Genomic_DNA"/>
</dbReference>
<dbReference type="InterPro" id="IPR043504">
    <property type="entry name" value="Peptidase_S1_PA_chymotrypsin"/>
</dbReference>
<dbReference type="PANTHER" id="PTHR43019:SF23">
    <property type="entry name" value="PROTEASE DO-LIKE 5, CHLOROPLASTIC"/>
    <property type="match status" value="1"/>
</dbReference>
<comment type="caution">
    <text evidence="3">The sequence shown here is derived from an EMBL/GenBank/DDBJ whole genome shotgun (WGS) entry which is preliminary data.</text>
</comment>
<reference evidence="3 4" key="1">
    <citation type="submission" date="2019-04" db="EMBL/GenBank/DDBJ databases">
        <title>Draft genome sequence of Youngimonas vesicularis.</title>
        <authorList>
            <person name="Hameed A."/>
        </authorList>
    </citation>
    <scope>NUCLEOTIDE SEQUENCE [LARGE SCALE GENOMIC DNA]</scope>
    <source>
        <strain evidence="3 4">CC-AMW-E</strain>
    </source>
</reference>
<keyword evidence="4" id="KW-1185">Reference proteome</keyword>
<evidence type="ECO:0000313" key="4">
    <source>
        <dbReference type="Proteomes" id="UP000306113"/>
    </source>
</evidence>
<protein>
    <submittedName>
        <fullName evidence="3">Serine protease</fullName>
    </submittedName>
</protein>
<feature type="compositionally biased region" description="Basic and acidic residues" evidence="1">
    <location>
        <begin position="258"/>
        <end position="273"/>
    </location>
</feature>
<evidence type="ECO:0000256" key="2">
    <source>
        <dbReference type="SAM" id="SignalP"/>
    </source>
</evidence>
<dbReference type="SUPFAM" id="SSF50494">
    <property type="entry name" value="Trypsin-like serine proteases"/>
    <property type="match status" value="1"/>
</dbReference>
<accession>A0A4S3MC72</accession>
<dbReference type="PANTHER" id="PTHR43019">
    <property type="entry name" value="SERINE ENDOPROTEASE DEGS"/>
    <property type="match status" value="1"/>
</dbReference>
<sequence>MKCFARILALILAAWFLPHPTIAQDYANLLQGFDASRLSVGDKRFLQAALAFEGDYQGLLDGAWGRLSQRALARFSARELNEASRDWHMVVLALSLIDKVDRDGWQFRYLPDLGISLLVPSKKLVVDPPSERFANYRHRTNSFSYSVGALDLDAANSIHSFTENWHEGYGKPYIVRKQGLAVTSSTKPTGEALYTRSDFVNGKWSTVMLYANKQDANLLGAVSSSIVVGRTPPLDITKDGYLNRTILDLFRWFDENQKDEEASQKKPTEKRETTGSGSGFVVSTSGHVLTNAHVVDGCREIFVDKQRSQLVGSSPDFDLALLLTQLPASKAPAKFSPSPALLNSDVTVVGYPYAGLLGGLNVTRGAISSLTGLRGEATQMQISAPVQPGNSGGPVVGRDGEVVGVVVAKLNAKKLSEVTGDIPQNVNFAVRGEIAKLFLSQHGVQPLLGDSDEPMEAVALARIASQFTVFIECK</sequence>
<evidence type="ECO:0000313" key="3">
    <source>
        <dbReference type="EMBL" id="THD76114.1"/>
    </source>
</evidence>
<proteinExistence type="predicted"/>
<dbReference type="InterPro" id="IPR001940">
    <property type="entry name" value="Peptidase_S1C"/>
</dbReference>
<dbReference type="Gene3D" id="2.40.10.10">
    <property type="entry name" value="Trypsin-like serine proteases"/>
    <property type="match status" value="2"/>
</dbReference>
<dbReference type="GO" id="GO:0004252">
    <property type="term" value="F:serine-type endopeptidase activity"/>
    <property type="evidence" value="ECO:0007669"/>
    <property type="project" value="InterPro"/>
</dbReference>
<dbReference type="AlphaFoldDB" id="A0A4S3MC72"/>
<evidence type="ECO:0000256" key="1">
    <source>
        <dbReference type="SAM" id="MobiDB-lite"/>
    </source>
</evidence>
<dbReference type="InterPro" id="IPR009003">
    <property type="entry name" value="Peptidase_S1_PA"/>
</dbReference>
<dbReference type="Pfam" id="PF13365">
    <property type="entry name" value="Trypsin_2"/>
    <property type="match status" value="1"/>
</dbReference>
<dbReference type="Proteomes" id="UP000306113">
    <property type="component" value="Unassembled WGS sequence"/>
</dbReference>
<dbReference type="OrthoDB" id="1522627at2"/>
<dbReference type="PRINTS" id="PR00834">
    <property type="entry name" value="PROTEASES2C"/>
</dbReference>
<keyword evidence="3" id="KW-0645">Protease</keyword>
<keyword evidence="3" id="KW-0378">Hydrolase</keyword>
<name>A0A4S3MC72_9RHOB</name>
<keyword evidence="2" id="KW-0732">Signal</keyword>
<dbReference type="GO" id="GO:0006508">
    <property type="term" value="P:proteolysis"/>
    <property type="evidence" value="ECO:0007669"/>
    <property type="project" value="UniProtKB-KW"/>
</dbReference>
<feature type="signal peptide" evidence="2">
    <location>
        <begin position="1"/>
        <end position="23"/>
    </location>
</feature>
<feature type="chain" id="PRO_5020560173" evidence="2">
    <location>
        <begin position="24"/>
        <end position="474"/>
    </location>
</feature>